<dbReference type="Gene3D" id="3.30.1310.20">
    <property type="entry name" value="PRTase-like"/>
    <property type="match status" value="1"/>
</dbReference>
<sequence length="225" mass="24320">MDADTVFNDRQDAGRRLASALMKFRDRDAVVLALPRGGVPVAFEVAQALHAPLDVALVRKIGAPGHEELGLGAVVDGAHPQVVLNEDIVREIEPGAAYLKAETARQLAEIERRRRLYRDDDPPPEIAGRTTIVVDDGIATGGTMKAVLRALARAKPGRLVLAVPVAPRESLDDLSAEADEIICLKSPDPFFAVGMHYRNFGQTSDQEVTELLHRSKASSPNPPRA</sequence>
<keyword evidence="3" id="KW-1185">Reference proteome</keyword>
<dbReference type="Proteomes" id="UP000544122">
    <property type="component" value="Unassembled WGS sequence"/>
</dbReference>
<organism evidence="2 3">
    <name type="scientific">Bradyrhizobium australiense</name>
    <dbReference type="NCBI Taxonomy" id="2721161"/>
    <lineage>
        <taxon>Bacteria</taxon>
        <taxon>Pseudomonadati</taxon>
        <taxon>Pseudomonadota</taxon>
        <taxon>Alphaproteobacteria</taxon>
        <taxon>Hyphomicrobiales</taxon>
        <taxon>Nitrobacteraceae</taxon>
        <taxon>Bradyrhizobium</taxon>
    </lineage>
</organism>
<keyword evidence="2" id="KW-0328">Glycosyltransferase</keyword>
<dbReference type="Pfam" id="PF00156">
    <property type="entry name" value="Pribosyltran"/>
    <property type="match status" value="1"/>
</dbReference>
<comment type="caution">
    <text evidence="2">The sequence shown here is derived from an EMBL/GenBank/DDBJ whole genome shotgun (WGS) entry which is preliminary data.</text>
</comment>
<dbReference type="EMBL" id="JAAVLX010000007">
    <property type="protein sequence ID" value="NOJ42151.1"/>
    <property type="molecule type" value="Genomic_DNA"/>
</dbReference>
<protein>
    <submittedName>
        <fullName evidence="2">Phosphoribosyltransferase</fullName>
    </submittedName>
</protein>
<dbReference type="Gene3D" id="3.40.50.2020">
    <property type="match status" value="1"/>
</dbReference>
<dbReference type="InterPro" id="IPR000836">
    <property type="entry name" value="PRTase_dom"/>
</dbReference>
<evidence type="ECO:0000259" key="1">
    <source>
        <dbReference type="Pfam" id="PF00156"/>
    </source>
</evidence>
<dbReference type="InterPro" id="IPR029057">
    <property type="entry name" value="PRTase-like"/>
</dbReference>
<evidence type="ECO:0000313" key="3">
    <source>
        <dbReference type="Proteomes" id="UP000544122"/>
    </source>
</evidence>
<dbReference type="AlphaFoldDB" id="A0A7Y4LXF2"/>
<keyword evidence="2" id="KW-0808">Transferase</keyword>
<dbReference type="SUPFAM" id="SSF53271">
    <property type="entry name" value="PRTase-like"/>
    <property type="match status" value="1"/>
</dbReference>
<feature type="domain" description="Phosphoribosyltransferase" evidence="1">
    <location>
        <begin position="17"/>
        <end position="197"/>
    </location>
</feature>
<evidence type="ECO:0000313" key="2">
    <source>
        <dbReference type="EMBL" id="NOJ42151.1"/>
    </source>
</evidence>
<gene>
    <name evidence="2" type="ORF">HCN58_21590</name>
</gene>
<reference evidence="2 3" key="1">
    <citation type="submission" date="2020-03" db="EMBL/GenBank/DDBJ databases">
        <title>Bradyrhizobium diversity isolated from nodules of Indigofera sp.</title>
        <authorList>
            <person name="Klepa M."/>
            <person name="Helene L."/>
            <person name="Hungria M."/>
        </authorList>
    </citation>
    <scope>NUCLEOTIDE SEQUENCE [LARGE SCALE GENOMIC DNA]</scope>
    <source>
        <strain evidence="2 3">WSM 1791</strain>
    </source>
</reference>
<name>A0A7Y4LXF2_9BRAD</name>
<proteinExistence type="predicted"/>
<dbReference type="GO" id="GO:0016757">
    <property type="term" value="F:glycosyltransferase activity"/>
    <property type="evidence" value="ECO:0007669"/>
    <property type="project" value="UniProtKB-KW"/>
</dbReference>
<dbReference type="CDD" id="cd06223">
    <property type="entry name" value="PRTases_typeI"/>
    <property type="match status" value="1"/>
</dbReference>
<accession>A0A7Y4LXF2</accession>